<dbReference type="SUPFAM" id="SSF56672">
    <property type="entry name" value="DNA/RNA polymerases"/>
    <property type="match status" value="1"/>
</dbReference>
<comment type="function">
    <text evidence="12">Poorly processive, error-prone DNA polymerase involved in untargeted mutagenesis. Copies undamaged DNA at stalled replication forks, which arise in vivo from mismatched or misaligned primer ends. These misaligned primers can be extended by PolIV. Exhibits no 3'-5' exonuclease (proofreading) activity. May be involved in translesional synthesis, in conjunction with the beta clamp from PolIII.</text>
</comment>
<keyword evidence="8 12" id="KW-0460">Magnesium</keyword>
<gene>
    <name evidence="12" type="primary">dinB</name>
    <name evidence="14" type="ORF">H8689_00420</name>
</gene>
<dbReference type="EMBL" id="JACRTK010000001">
    <property type="protein sequence ID" value="MBC8589609.1"/>
    <property type="molecule type" value="Genomic_DNA"/>
</dbReference>
<dbReference type="NCBIfam" id="NF002677">
    <property type="entry name" value="PRK02406.1"/>
    <property type="match status" value="1"/>
</dbReference>
<evidence type="ECO:0000256" key="2">
    <source>
        <dbReference type="ARBA" id="ARBA00022457"/>
    </source>
</evidence>
<comment type="subunit">
    <text evidence="12">Monomer.</text>
</comment>
<evidence type="ECO:0000256" key="10">
    <source>
        <dbReference type="ARBA" id="ARBA00023204"/>
    </source>
</evidence>
<evidence type="ECO:0000313" key="15">
    <source>
        <dbReference type="Proteomes" id="UP000601522"/>
    </source>
</evidence>
<evidence type="ECO:0000256" key="12">
    <source>
        <dbReference type="HAMAP-Rule" id="MF_01113"/>
    </source>
</evidence>
<dbReference type="RefSeq" id="WP_249322429.1">
    <property type="nucleotide sequence ID" value="NZ_JACRTK010000001.1"/>
</dbReference>
<dbReference type="Gene3D" id="3.40.1170.60">
    <property type="match status" value="1"/>
</dbReference>
<dbReference type="GO" id="GO:0006261">
    <property type="term" value="P:DNA-templated DNA replication"/>
    <property type="evidence" value="ECO:0007669"/>
    <property type="project" value="UniProtKB-UniRule"/>
</dbReference>
<keyword evidence="3 12" id="KW-0808">Transferase</keyword>
<keyword evidence="2 12" id="KW-0515">Mutator protein</keyword>
<dbReference type="InterPro" id="IPR036775">
    <property type="entry name" value="DNA_pol_Y-fam_lit_finger_sf"/>
</dbReference>
<keyword evidence="12" id="KW-0963">Cytoplasm</keyword>
<organism evidence="14 15">
    <name type="scientific">Wansuia hejianensis</name>
    <dbReference type="NCBI Taxonomy" id="2763667"/>
    <lineage>
        <taxon>Bacteria</taxon>
        <taxon>Bacillati</taxon>
        <taxon>Bacillota</taxon>
        <taxon>Clostridia</taxon>
        <taxon>Lachnospirales</taxon>
        <taxon>Lachnospiraceae</taxon>
        <taxon>Wansuia</taxon>
    </lineage>
</organism>
<evidence type="ECO:0000256" key="5">
    <source>
        <dbReference type="ARBA" id="ARBA00022705"/>
    </source>
</evidence>
<dbReference type="PANTHER" id="PTHR11076:SF33">
    <property type="entry name" value="DNA POLYMERASE KAPPA"/>
    <property type="match status" value="1"/>
</dbReference>
<evidence type="ECO:0000313" key="14">
    <source>
        <dbReference type="EMBL" id="MBC8589609.1"/>
    </source>
</evidence>
<evidence type="ECO:0000256" key="3">
    <source>
        <dbReference type="ARBA" id="ARBA00022679"/>
    </source>
</evidence>
<keyword evidence="12" id="KW-0238">DNA-binding</keyword>
<dbReference type="InterPro" id="IPR043128">
    <property type="entry name" value="Rev_trsase/Diguanyl_cyclase"/>
</dbReference>
<evidence type="ECO:0000259" key="13">
    <source>
        <dbReference type="PROSITE" id="PS50173"/>
    </source>
</evidence>
<protein>
    <recommendedName>
        <fullName evidence="12">DNA polymerase IV</fullName>
        <shortName evidence="12">Pol IV</shortName>
        <ecNumber evidence="12">2.7.7.7</ecNumber>
    </recommendedName>
</protein>
<dbReference type="CDD" id="cd03586">
    <property type="entry name" value="PolY_Pol_IV_kappa"/>
    <property type="match status" value="1"/>
</dbReference>
<evidence type="ECO:0000256" key="4">
    <source>
        <dbReference type="ARBA" id="ARBA00022695"/>
    </source>
</evidence>
<proteinExistence type="inferred from homology"/>
<dbReference type="GO" id="GO:0000287">
    <property type="term" value="F:magnesium ion binding"/>
    <property type="evidence" value="ECO:0007669"/>
    <property type="project" value="UniProtKB-UniRule"/>
</dbReference>
<name>A0A926F092_9FIRM</name>
<dbReference type="GO" id="GO:0005829">
    <property type="term" value="C:cytosol"/>
    <property type="evidence" value="ECO:0007669"/>
    <property type="project" value="TreeGrafter"/>
</dbReference>
<sequence length="358" mass="40997">MRDFIDSHEKERLNILHIDMDAFYASVEERDNPALKGKPVIVGGKSKHGIVTTANYEARRYGIHSAMPIFIARKRCPHGYYLQPRMKRYKEVSNEVFETLYEITKIVEPVSVDEAYLDISNIHIDSVKVASEIKRRILQKTGLTLSIGISYNKFLAKLASDWNKPNGMKIISRDMVPDILLPMSVGSVHGIGPKSAKKLNDIGIYTVKDMMALSEEFLIELFGKYGREIYDRIRGIDNREVNIHRERKSLGTETTFSKDTRDKEILKSYLHTFSIEIASGLKNKGFQARTIIVKIKYSDFSIRTKSKTITYDIDSQKEIYELGIELLEEIDLDRDIRLIGLTAANLTSADYEQLSFIE</sequence>
<dbReference type="PANTHER" id="PTHR11076">
    <property type="entry name" value="DNA REPAIR POLYMERASE UMUC / TRANSFERASE FAMILY MEMBER"/>
    <property type="match status" value="1"/>
</dbReference>
<keyword evidence="5 12" id="KW-0235">DNA replication</keyword>
<feature type="domain" description="UmuC" evidence="13">
    <location>
        <begin position="15"/>
        <end position="192"/>
    </location>
</feature>
<dbReference type="AlphaFoldDB" id="A0A926F092"/>
<keyword evidence="7 12" id="KW-0227">DNA damage</keyword>
<keyword evidence="9 12" id="KW-0239">DNA-directed DNA polymerase</keyword>
<comment type="similarity">
    <text evidence="1 12">Belongs to the DNA polymerase type-Y family.</text>
</comment>
<dbReference type="EC" id="2.7.7.7" evidence="12"/>
<feature type="active site" evidence="12">
    <location>
        <position position="114"/>
    </location>
</feature>
<dbReference type="InterPro" id="IPR001126">
    <property type="entry name" value="UmuC"/>
</dbReference>
<dbReference type="Pfam" id="PF11799">
    <property type="entry name" value="IMS_C"/>
    <property type="match status" value="1"/>
</dbReference>
<feature type="site" description="Substrate discrimination" evidence="12">
    <location>
        <position position="24"/>
    </location>
</feature>
<dbReference type="NCBIfam" id="NF010731">
    <property type="entry name" value="PRK14133.1"/>
    <property type="match status" value="1"/>
</dbReference>
<dbReference type="HAMAP" id="MF_01113">
    <property type="entry name" value="DNApol_IV"/>
    <property type="match status" value="1"/>
</dbReference>
<dbReference type="InterPro" id="IPR017961">
    <property type="entry name" value="DNA_pol_Y-fam_little_finger"/>
</dbReference>
<dbReference type="GO" id="GO:0042276">
    <property type="term" value="P:error-prone translesion synthesis"/>
    <property type="evidence" value="ECO:0007669"/>
    <property type="project" value="TreeGrafter"/>
</dbReference>
<dbReference type="Gene3D" id="3.30.70.270">
    <property type="match status" value="1"/>
</dbReference>
<dbReference type="Proteomes" id="UP000601522">
    <property type="component" value="Unassembled WGS sequence"/>
</dbReference>
<dbReference type="InterPro" id="IPR043502">
    <property type="entry name" value="DNA/RNA_pol_sf"/>
</dbReference>
<dbReference type="InterPro" id="IPR050116">
    <property type="entry name" value="DNA_polymerase-Y"/>
</dbReference>
<comment type="catalytic activity">
    <reaction evidence="11 12">
        <text>DNA(n) + a 2'-deoxyribonucleoside 5'-triphosphate = DNA(n+1) + diphosphate</text>
        <dbReference type="Rhea" id="RHEA:22508"/>
        <dbReference type="Rhea" id="RHEA-COMP:17339"/>
        <dbReference type="Rhea" id="RHEA-COMP:17340"/>
        <dbReference type="ChEBI" id="CHEBI:33019"/>
        <dbReference type="ChEBI" id="CHEBI:61560"/>
        <dbReference type="ChEBI" id="CHEBI:173112"/>
        <dbReference type="EC" id="2.7.7.7"/>
    </reaction>
</comment>
<dbReference type="Gene3D" id="1.10.150.20">
    <property type="entry name" value="5' to 3' exonuclease, C-terminal subdomain"/>
    <property type="match status" value="1"/>
</dbReference>
<feature type="binding site" evidence="12">
    <location>
        <position position="113"/>
    </location>
    <ligand>
        <name>Mg(2+)</name>
        <dbReference type="ChEBI" id="CHEBI:18420"/>
    </ligand>
</feature>
<feature type="binding site" evidence="12">
    <location>
        <position position="19"/>
    </location>
    <ligand>
        <name>Mg(2+)</name>
        <dbReference type="ChEBI" id="CHEBI:18420"/>
    </ligand>
</feature>
<accession>A0A926F092</accession>
<dbReference type="GO" id="GO:0003887">
    <property type="term" value="F:DNA-directed DNA polymerase activity"/>
    <property type="evidence" value="ECO:0007669"/>
    <property type="project" value="UniProtKB-UniRule"/>
</dbReference>
<keyword evidence="15" id="KW-1185">Reference proteome</keyword>
<evidence type="ECO:0000256" key="11">
    <source>
        <dbReference type="ARBA" id="ARBA00049244"/>
    </source>
</evidence>
<reference evidence="14 15" key="1">
    <citation type="submission" date="2020-08" db="EMBL/GenBank/DDBJ databases">
        <title>Genome public.</title>
        <authorList>
            <person name="Liu C."/>
            <person name="Sun Q."/>
        </authorList>
    </citation>
    <scope>NUCLEOTIDE SEQUENCE [LARGE SCALE GENOMIC DNA]</scope>
    <source>
        <strain evidence="14 15">NSJ-26</strain>
    </source>
</reference>
<keyword evidence="4 12" id="KW-0548">Nucleotidyltransferase</keyword>
<comment type="subcellular location">
    <subcellularLocation>
        <location evidence="12">Cytoplasm</location>
    </subcellularLocation>
</comment>
<dbReference type="PROSITE" id="PS50173">
    <property type="entry name" value="UMUC"/>
    <property type="match status" value="1"/>
</dbReference>
<dbReference type="InterPro" id="IPR022880">
    <property type="entry name" value="DNApol_IV"/>
</dbReference>
<dbReference type="GO" id="GO:0003684">
    <property type="term" value="F:damaged DNA binding"/>
    <property type="evidence" value="ECO:0007669"/>
    <property type="project" value="InterPro"/>
</dbReference>
<dbReference type="Pfam" id="PF00817">
    <property type="entry name" value="IMS"/>
    <property type="match status" value="1"/>
</dbReference>
<comment type="cofactor">
    <cofactor evidence="12">
        <name>Mg(2+)</name>
        <dbReference type="ChEBI" id="CHEBI:18420"/>
    </cofactor>
    <text evidence="12">Binds 2 magnesium ions per subunit.</text>
</comment>
<dbReference type="Gene3D" id="3.30.1490.100">
    <property type="entry name" value="DNA polymerase, Y-family, little finger domain"/>
    <property type="match status" value="1"/>
</dbReference>
<dbReference type="GO" id="GO:0009432">
    <property type="term" value="P:SOS response"/>
    <property type="evidence" value="ECO:0007669"/>
    <property type="project" value="TreeGrafter"/>
</dbReference>
<comment type="caution">
    <text evidence="14">The sequence shown here is derived from an EMBL/GenBank/DDBJ whole genome shotgun (WGS) entry which is preliminary data.</text>
</comment>
<evidence type="ECO:0000256" key="7">
    <source>
        <dbReference type="ARBA" id="ARBA00022763"/>
    </source>
</evidence>
<dbReference type="GO" id="GO:0006281">
    <property type="term" value="P:DNA repair"/>
    <property type="evidence" value="ECO:0007669"/>
    <property type="project" value="UniProtKB-UniRule"/>
</dbReference>
<evidence type="ECO:0000256" key="9">
    <source>
        <dbReference type="ARBA" id="ARBA00022932"/>
    </source>
</evidence>
<evidence type="ECO:0000256" key="1">
    <source>
        <dbReference type="ARBA" id="ARBA00010945"/>
    </source>
</evidence>
<evidence type="ECO:0000256" key="8">
    <source>
        <dbReference type="ARBA" id="ARBA00022842"/>
    </source>
</evidence>
<keyword evidence="10 12" id="KW-0234">DNA repair</keyword>
<keyword evidence="6 12" id="KW-0479">Metal-binding</keyword>
<dbReference type="FunFam" id="3.30.1490.100:FF:000004">
    <property type="entry name" value="DNA polymerase IV"/>
    <property type="match status" value="1"/>
</dbReference>
<evidence type="ECO:0000256" key="6">
    <source>
        <dbReference type="ARBA" id="ARBA00022723"/>
    </source>
</evidence>
<dbReference type="SUPFAM" id="SSF100879">
    <property type="entry name" value="Lesion bypass DNA polymerase (Y-family), little finger domain"/>
    <property type="match status" value="1"/>
</dbReference>